<name>A0ABY3XF58_9GAMM</name>
<organism evidence="2 3">
    <name type="scientific">Lysobacter gummosus</name>
    <dbReference type="NCBI Taxonomy" id="262324"/>
    <lineage>
        <taxon>Bacteria</taxon>
        <taxon>Pseudomonadati</taxon>
        <taxon>Pseudomonadota</taxon>
        <taxon>Gammaproteobacteria</taxon>
        <taxon>Lysobacterales</taxon>
        <taxon>Lysobacteraceae</taxon>
        <taxon>Lysobacter</taxon>
    </lineage>
</organism>
<proteinExistence type="predicted"/>
<keyword evidence="1" id="KW-1133">Transmembrane helix</keyword>
<dbReference type="Proteomes" id="UP000829194">
    <property type="component" value="Chromosome"/>
</dbReference>
<keyword evidence="3" id="KW-1185">Reference proteome</keyword>
<evidence type="ECO:0000313" key="3">
    <source>
        <dbReference type="Proteomes" id="UP000829194"/>
    </source>
</evidence>
<evidence type="ECO:0000313" key="2">
    <source>
        <dbReference type="EMBL" id="UNP30267.1"/>
    </source>
</evidence>
<protein>
    <recommendedName>
        <fullName evidence="4">Voltage gated chloride channel family protein</fullName>
    </recommendedName>
</protein>
<gene>
    <name evidence="2" type="ORF">MOV92_03015</name>
</gene>
<feature type="transmembrane region" description="Helical" evidence="1">
    <location>
        <begin position="31"/>
        <end position="53"/>
    </location>
</feature>
<keyword evidence="1" id="KW-0812">Transmembrane</keyword>
<sequence length="79" mass="8912">MGAATSVLVLSTLRMFYYLEIDRRPQMSPGMFVVFAPILVAPFVFGSVFMEYIARRFLPRLNGAWPWLIGASYTGVLFG</sequence>
<keyword evidence="1" id="KW-0472">Membrane</keyword>
<accession>A0ABY3XF58</accession>
<evidence type="ECO:0000256" key="1">
    <source>
        <dbReference type="SAM" id="Phobius"/>
    </source>
</evidence>
<dbReference type="RefSeq" id="WP_057941519.1">
    <property type="nucleotide sequence ID" value="NZ_CP011131.1"/>
</dbReference>
<evidence type="ECO:0008006" key="4">
    <source>
        <dbReference type="Google" id="ProtNLM"/>
    </source>
</evidence>
<dbReference type="EMBL" id="CP093547">
    <property type="protein sequence ID" value="UNP30267.1"/>
    <property type="molecule type" value="Genomic_DNA"/>
</dbReference>
<reference evidence="2 3" key="1">
    <citation type="submission" date="2022-03" db="EMBL/GenBank/DDBJ databases">
        <title>Complete genome sequence of Lysobacter capsici VKM B-2533 and Lysobacter gummosus 10.1.1, promising sources of lytic agents.</title>
        <authorList>
            <person name="Tarlachkov S.V."/>
            <person name="Kudryakova I.V."/>
            <person name="Afoshin A.S."/>
            <person name="Leontyevskaya E.A."/>
            <person name="Leontyevskaya N.V."/>
        </authorList>
    </citation>
    <scope>NUCLEOTIDE SEQUENCE [LARGE SCALE GENOMIC DNA]</scope>
    <source>
        <strain evidence="2 3">10.1.1</strain>
    </source>
</reference>